<organism evidence="3 4">
    <name type="scientific">Trametes coccinea (strain BRFM310)</name>
    <name type="common">Pycnoporus coccineus</name>
    <dbReference type="NCBI Taxonomy" id="1353009"/>
    <lineage>
        <taxon>Eukaryota</taxon>
        <taxon>Fungi</taxon>
        <taxon>Dikarya</taxon>
        <taxon>Basidiomycota</taxon>
        <taxon>Agaricomycotina</taxon>
        <taxon>Agaricomycetes</taxon>
        <taxon>Polyporales</taxon>
        <taxon>Polyporaceae</taxon>
        <taxon>Trametes</taxon>
    </lineage>
</organism>
<protein>
    <recommendedName>
        <fullName evidence="2">SAP domain-containing protein</fullName>
    </recommendedName>
</protein>
<feature type="compositionally biased region" description="Polar residues" evidence="1">
    <location>
        <begin position="306"/>
        <end position="317"/>
    </location>
</feature>
<dbReference type="PROSITE" id="PS50800">
    <property type="entry name" value="SAP"/>
    <property type="match status" value="1"/>
</dbReference>
<dbReference type="OrthoDB" id="3251176at2759"/>
<feature type="compositionally biased region" description="Polar residues" evidence="1">
    <location>
        <begin position="168"/>
        <end position="177"/>
    </location>
</feature>
<feature type="domain" description="SAP" evidence="2">
    <location>
        <begin position="47"/>
        <end position="81"/>
    </location>
</feature>
<evidence type="ECO:0000256" key="1">
    <source>
        <dbReference type="SAM" id="MobiDB-lite"/>
    </source>
</evidence>
<accession>A0A1Y2J234</accession>
<gene>
    <name evidence="3" type="ORF">PYCCODRAFT_1463720</name>
</gene>
<evidence type="ECO:0000313" key="3">
    <source>
        <dbReference type="EMBL" id="OSD07468.1"/>
    </source>
</evidence>
<dbReference type="Pfam" id="PF02037">
    <property type="entry name" value="SAP"/>
    <property type="match status" value="1"/>
</dbReference>
<feature type="region of interest" description="Disordered" evidence="1">
    <location>
        <begin position="559"/>
        <end position="581"/>
    </location>
</feature>
<dbReference type="SUPFAM" id="SSF68906">
    <property type="entry name" value="SAP domain"/>
    <property type="match status" value="1"/>
</dbReference>
<dbReference type="InterPro" id="IPR036361">
    <property type="entry name" value="SAP_dom_sf"/>
</dbReference>
<evidence type="ECO:0000259" key="2">
    <source>
        <dbReference type="PROSITE" id="PS50800"/>
    </source>
</evidence>
<dbReference type="EMBL" id="KZ084088">
    <property type="protein sequence ID" value="OSD07468.1"/>
    <property type="molecule type" value="Genomic_DNA"/>
</dbReference>
<feature type="region of interest" description="Disordered" evidence="1">
    <location>
        <begin position="284"/>
        <end position="368"/>
    </location>
</feature>
<dbReference type="AlphaFoldDB" id="A0A1Y2J234"/>
<reference evidence="3 4" key="1">
    <citation type="journal article" date="2015" name="Biotechnol. Biofuels">
        <title>Enhanced degradation of softwood versus hardwood by the white-rot fungus Pycnoporus coccineus.</title>
        <authorList>
            <person name="Couturier M."/>
            <person name="Navarro D."/>
            <person name="Chevret D."/>
            <person name="Henrissat B."/>
            <person name="Piumi F."/>
            <person name="Ruiz-Duenas F.J."/>
            <person name="Martinez A.T."/>
            <person name="Grigoriev I.V."/>
            <person name="Riley R."/>
            <person name="Lipzen A."/>
            <person name="Berrin J.G."/>
            <person name="Master E.R."/>
            <person name="Rosso M.N."/>
        </authorList>
    </citation>
    <scope>NUCLEOTIDE SEQUENCE [LARGE SCALE GENOMIC DNA]</scope>
    <source>
        <strain evidence="3 4">BRFM310</strain>
    </source>
</reference>
<evidence type="ECO:0000313" key="4">
    <source>
        <dbReference type="Proteomes" id="UP000193067"/>
    </source>
</evidence>
<keyword evidence="4" id="KW-1185">Reference proteome</keyword>
<feature type="region of interest" description="Disordered" evidence="1">
    <location>
        <begin position="167"/>
        <end position="186"/>
    </location>
</feature>
<feature type="compositionally biased region" description="Low complexity" evidence="1">
    <location>
        <begin position="284"/>
        <end position="305"/>
    </location>
</feature>
<name>A0A1Y2J234_TRAC3</name>
<sequence>MSRNNPANERKSAEDPEEDVEVLTLPKPGQAIDRAERKVKVFGVKITKDLKAKDMKELLKVYGLPVSGKREILLQRLRKYAEDPEQWSSQFLPARGRERGDISSRRAGNSHAARRIIDQFGRKESQMEYGPRRGNVQVSIVEPLPTESAIAAQEKWVQKVLERRTVSRKQSMSSSALEQPVDPAAAQGTRDLNAAVNPVAAHEPGASGRLVEPSGQADVGTEGGVGIGVGQTPHEKSRAITGFRRLERRVVDLDLGIKSELTEVRSQLTAMQLSMSAISRFTAPLQSPAHSPSPSSHFAPAGSASTSRVDTLRQSTRAALVPLANSTVLRDPSMPRSDISSDHGPRSPSVSSTHPNAADEPLGPHTTIPSDNLMLFELDGERIPFDRTTVPNPPQVSFANDLSRLFREWHQSTLLVISGRGIPIKHWAWFYKKRTHIKPQVWDVMRAKWNKWKSLVEERDRFPSDEAFWATYSDASGKRLNQQSILALLQGNRDTENKRDAAAALKFFGNDLSRPEAHGYFMYKKDNVRSVFQKPEAIARKWRELLVDHPEISAAFARTQHGNGQPSAASGSAPGRPTAAA</sequence>
<dbReference type="Proteomes" id="UP000193067">
    <property type="component" value="Unassembled WGS sequence"/>
</dbReference>
<proteinExistence type="predicted"/>
<dbReference type="Gene3D" id="1.10.720.30">
    <property type="entry name" value="SAP domain"/>
    <property type="match status" value="1"/>
</dbReference>
<feature type="compositionally biased region" description="Polar residues" evidence="1">
    <location>
        <begin position="560"/>
        <end position="570"/>
    </location>
</feature>
<dbReference type="SMART" id="SM00513">
    <property type="entry name" value="SAP"/>
    <property type="match status" value="1"/>
</dbReference>
<feature type="region of interest" description="Disordered" evidence="1">
    <location>
        <begin position="1"/>
        <end position="28"/>
    </location>
</feature>
<dbReference type="InterPro" id="IPR003034">
    <property type="entry name" value="SAP_dom"/>
</dbReference>